<dbReference type="GO" id="GO:0001725">
    <property type="term" value="C:stress fiber"/>
    <property type="evidence" value="ECO:0007669"/>
    <property type="project" value="UniProtKB-SubCell"/>
</dbReference>
<dbReference type="GO" id="GO:0030016">
    <property type="term" value="C:myofibril"/>
    <property type="evidence" value="ECO:0007669"/>
    <property type="project" value="UniProtKB-SubCell"/>
</dbReference>
<keyword evidence="6" id="KW-1017">Isopeptide bond</keyword>
<evidence type="ECO:0000256" key="5">
    <source>
        <dbReference type="ARBA" id="ARBA00022490"/>
    </source>
</evidence>
<gene>
    <name evidence="15" type="ORF">g.16295</name>
</gene>
<evidence type="ECO:0000256" key="1">
    <source>
        <dbReference type="ARBA" id="ARBA00004300"/>
    </source>
</evidence>
<comment type="similarity">
    <text evidence="12">Belongs to the dynactin subunit 4 family.</text>
</comment>
<proteinExistence type="inferred from homology"/>
<keyword evidence="8" id="KW-0832">Ubl conjugation</keyword>
<dbReference type="GO" id="GO:0005813">
    <property type="term" value="C:centrosome"/>
    <property type="evidence" value="ECO:0007669"/>
    <property type="project" value="UniProtKB-SubCell"/>
</dbReference>
<evidence type="ECO:0000256" key="11">
    <source>
        <dbReference type="ARBA" id="ARBA00023212"/>
    </source>
</evidence>
<comment type="subcellular location">
    <subcellularLocation>
        <location evidence="3">Cytoplasm</location>
        <location evidence="3">Cell cortex</location>
    </subcellularLocation>
    <subcellularLocation>
        <location evidence="1">Cytoplasm</location>
        <location evidence="1">Cytoskeleton</location>
        <location evidence="1">Microtubule organizing center</location>
        <location evidence="1">Centrosome</location>
    </subcellularLocation>
    <subcellularLocation>
        <location evidence="2">Cytoplasm</location>
        <location evidence="2">Cytoskeleton</location>
        <location evidence="2">Stress fiber</location>
    </subcellularLocation>
    <subcellularLocation>
        <location evidence="4">Cytoplasm</location>
        <location evidence="4">Myofibril</location>
    </subcellularLocation>
</comment>
<keyword evidence="10" id="KW-0175">Coiled coil</keyword>
<evidence type="ECO:0000256" key="4">
    <source>
        <dbReference type="ARBA" id="ARBA00004657"/>
    </source>
</evidence>
<sequence>MTSLDQPDYVLYACTCGCLKPVTRMYFCRHCLKVRCGYCVSHEVEAHFCSNCLENIPPSEARLKKNRCGTCMDCPNCLNALSVRATTISRLSEDGSKMPGKVYYLACFFCRWTTRDVGIPDQTAATGSWPERENPHANRINTLLEHYKTKALREKIEKERKTLSTPRRGYTHLAERYGLSGMIARRRAGLPTVPLGRDAELTTPPAPATASETVEDLPDHFFTRSPVLTQITTMTQRLALTDSQPVSTEDLIPPHRRLFIKRSQRCRECEHNICKPEFTPASIKFKIQLAAHYHLPSVRILTVEPLRAGQPCEIILKLTNPTQHLTSVQFCPLPTEQEELRDLELEIERLSRKEEIKPTSGRESLMLPSIGQRPSVPKPPRRVQANVTAVLALPSGGVILPPRDDAAEYDDSGDTHNFQDDPKVVVWRKGNKAAVRFTLTPDSTLAVGDPVLCGFVLCYGYVNTMVTVEPARVELQVRIYLAPGNVCGDPQ</sequence>
<keyword evidence="7" id="KW-0597">Phosphoprotein</keyword>
<dbReference type="PANTHER" id="PTHR13034">
    <property type="entry name" value="DYNACTIN P62 SUBUNIT"/>
    <property type="match status" value="1"/>
</dbReference>
<evidence type="ECO:0000256" key="14">
    <source>
        <dbReference type="ARBA" id="ARBA00093507"/>
    </source>
</evidence>
<evidence type="ECO:0000256" key="8">
    <source>
        <dbReference type="ARBA" id="ARBA00022843"/>
    </source>
</evidence>
<evidence type="ECO:0000256" key="3">
    <source>
        <dbReference type="ARBA" id="ARBA00004544"/>
    </source>
</evidence>
<comment type="subunit">
    <text evidence="14">Subunit of dynactin, a multiprotein complex part of a tripartite complex with dynein and a adapter, such as BICDL1, BICD2 or HOOK3. The dynactin complex is built around ACTR1A/ACTB filament and consists of an actin-related filament composed of a shoulder domain, a pointed end and a barbed end. Its length is defined by its flexible shoulder domain. The soulder is composed of 2 DCTN1 subunits, 4 DCTN2 and 2 DCTN3. The 4 DCNT2 (via N-terminus) bind the ACTR1A filament and act as molecular rulers to determine the length. The pointed end is important for binding dynein-dynactin cargo adapters. Consists of 4 subunits: ACTR10, DCNT4, DCTN5 and DCTN6. The barbed end is composed of a CAPZA1:CAPZB heterodimers, which binds ACTR1A/ACTB filament and dynactin and stabilizes dynactin. Interacts with ATP7B, but not ATP7A, in a copper-dependent manner. Interacts with ANK2; this interaction is required for localization at costameres. Interacts with N4BP2L1.</text>
</comment>
<dbReference type="AlphaFoldDB" id="A0A1B6JFK8"/>
<evidence type="ECO:0000313" key="15">
    <source>
        <dbReference type="EMBL" id="JAS97959.1"/>
    </source>
</evidence>
<keyword evidence="11" id="KW-0206">Cytoskeleton</keyword>
<dbReference type="GO" id="GO:0005938">
    <property type="term" value="C:cell cortex"/>
    <property type="evidence" value="ECO:0007669"/>
    <property type="project" value="UniProtKB-SubCell"/>
</dbReference>
<name>A0A1B6JFK8_9HEMI</name>
<evidence type="ECO:0000256" key="7">
    <source>
        <dbReference type="ARBA" id="ARBA00022553"/>
    </source>
</evidence>
<dbReference type="EMBL" id="GECU01009747">
    <property type="protein sequence ID" value="JAS97959.1"/>
    <property type="molecule type" value="Transcribed_RNA"/>
</dbReference>
<evidence type="ECO:0000256" key="10">
    <source>
        <dbReference type="ARBA" id="ARBA00023054"/>
    </source>
</evidence>
<dbReference type="InterPro" id="IPR008603">
    <property type="entry name" value="DCTN4"/>
</dbReference>
<reference evidence="15" key="1">
    <citation type="submission" date="2015-11" db="EMBL/GenBank/DDBJ databases">
        <title>De novo transcriptome assembly of four potential Pierce s Disease insect vectors from Arizona vineyards.</title>
        <authorList>
            <person name="Tassone E.E."/>
        </authorList>
    </citation>
    <scope>NUCLEOTIDE SEQUENCE</scope>
</reference>
<keyword evidence="5" id="KW-0963">Cytoplasm</keyword>
<organism evidence="15">
    <name type="scientific">Homalodisca liturata</name>
    <dbReference type="NCBI Taxonomy" id="320908"/>
    <lineage>
        <taxon>Eukaryota</taxon>
        <taxon>Metazoa</taxon>
        <taxon>Ecdysozoa</taxon>
        <taxon>Arthropoda</taxon>
        <taxon>Hexapoda</taxon>
        <taxon>Insecta</taxon>
        <taxon>Pterygota</taxon>
        <taxon>Neoptera</taxon>
        <taxon>Paraneoptera</taxon>
        <taxon>Hemiptera</taxon>
        <taxon>Auchenorrhyncha</taxon>
        <taxon>Membracoidea</taxon>
        <taxon>Cicadellidae</taxon>
        <taxon>Cicadellinae</taxon>
        <taxon>Proconiini</taxon>
        <taxon>Homalodisca</taxon>
    </lineage>
</organism>
<evidence type="ECO:0000256" key="12">
    <source>
        <dbReference type="ARBA" id="ARBA00034776"/>
    </source>
</evidence>
<evidence type="ECO:0000256" key="6">
    <source>
        <dbReference type="ARBA" id="ARBA00022499"/>
    </source>
</evidence>
<evidence type="ECO:0000256" key="2">
    <source>
        <dbReference type="ARBA" id="ARBA00004529"/>
    </source>
</evidence>
<dbReference type="PANTHER" id="PTHR13034:SF2">
    <property type="entry name" value="DYNACTIN SUBUNIT 4"/>
    <property type="match status" value="1"/>
</dbReference>
<keyword evidence="9" id="KW-0007">Acetylation</keyword>
<dbReference type="GO" id="GO:0005869">
    <property type="term" value="C:dynactin complex"/>
    <property type="evidence" value="ECO:0007669"/>
    <property type="project" value="InterPro"/>
</dbReference>
<evidence type="ECO:0000256" key="9">
    <source>
        <dbReference type="ARBA" id="ARBA00022990"/>
    </source>
</evidence>
<dbReference type="Pfam" id="PF05502">
    <property type="entry name" value="Dynactin_p62"/>
    <property type="match status" value="2"/>
</dbReference>
<accession>A0A1B6JFK8</accession>
<protein>
    <recommendedName>
        <fullName evidence="13">Dynactin subunit 4</fullName>
    </recommendedName>
</protein>
<evidence type="ECO:0000256" key="13">
    <source>
        <dbReference type="ARBA" id="ARBA00034864"/>
    </source>
</evidence>